<feature type="non-terminal residue" evidence="1">
    <location>
        <position position="1"/>
    </location>
</feature>
<accession>A0ACA9NQN2</accession>
<gene>
    <name evidence="1" type="ORF">SCALOS_LOCUS9407</name>
</gene>
<sequence>LPSKKVMAFFGTCIVISGFIYRDNVLSKERKQLVERKVAHIALEPMSVHELPRKVTVYLAPPLGDGIHKTRVHFRDYVKPALVAAAMEYELIEGTKPGQLRSKVRDAIIEKRKAAKASIPNDIDTNQEPRLLNKAVGDGVIVIGRVSFVEYLQGLNDGCISSLTNSQETISNEKGDMETHNNINDSMSLTTGSENIMPDSQ</sequence>
<organism evidence="1 2">
    <name type="scientific">Scutellospora calospora</name>
    <dbReference type="NCBI Taxonomy" id="85575"/>
    <lineage>
        <taxon>Eukaryota</taxon>
        <taxon>Fungi</taxon>
        <taxon>Fungi incertae sedis</taxon>
        <taxon>Mucoromycota</taxon>
        <taxon>Glomeromycotina</taxon>
        <taxon>Glomeromycetes</taxon>
        <taxon>Diversisporales</taxon>
        <taxon>Gigasporaceae</taxon>
        <taxon>Scutellospora</taxon>
    </lineage>
</organism>
<evidence type="ECO:0000313" key="2">
    <source>
        <dbReference type="Proteomes" id="UP000789860"/>
    </source>
</evidence>
<keyword evidence="2" id="KW-1185">Reference proteome</keyword>
<dbReference type="EMBL" id="CAJVPM010029024">
    <property type="protein sequence ID" value="CAG8671775.1"/>
    <property type="molecule type" value="Genomic_DNA"/>
</dbReference>
<name>A0ACA9NQN2_9GLOM</name>
<comment type="caution">
    <text evidence="1">The sequence shown here is derived from an EMBL/GenBank/DDBJ whole genome shotgun (WGS) entry which is preliminary data.</text>
</comment>
<evidence type="ECO:0000313" key="1">
    <source>
        <dbReference type="EMBL" id="CAG8671775.1"/>
    </source>
</evidence>
<protein>
    <submittedName>
        <fullName evidence="1">6851_t:CDS:1</fullName>
    </submittedName>
</protein>
<proteinExistence type="predicted"/>
<reference evidence="1" key="1">
    <citation type="submission" date="2021-06" db="EMBL/GenBank/DDBJ databases">
        <authorList>
            <person name="Kallberg Y."/>
            <person name="Tangrot J."/>
            <person name="Rosling A."/>
        </authorList>
    </citation>
    <scope>NUCLEOTIDE SEQUENCE</scope>
    <source>
        <strain evidence="1">AU212A</strain>
    </source>
</reference>
<dbReference type="Proteomes" id="UP000789860">
    <property type="component" value="Unassembled WGS sequence"/>
</dbReference>
<feature type="non-terminal residue" evidence="1">
    <location>
        <position position="201"/>
    </location>
</feature>